<evidence type="ECO:0000256" key="1">
    <source>
        <dbReference type="SAM" id="Coils"/>
    </source>
</evidence>
<evidence type="ECO:0008006" key="4">
    <source>
        <dbReference type="Google" id="ProtNLM"/>
    </source>
</evidence>
<proteinExistence type="predicted"/>
<gene>
    <name evidence="2" type="ORF">HED35_01590</name>
</gene>
<dbReference type="SUPFAM" id="SSF88659">
    <property type="entry name" value="Sigma3 and sigma4 domains of RNA polymerase sigma factors"/>
    <property type="match status" value="1"/>
</dbReference>
<sequence length="133" mass="16019">MKYQWLKDYKTIEEQIEYLKWNLNRSELELIRWVEGDLVDVKLEKNSRASNLENDIEKLKTEIERLEQNKKEIVELVNTFEGVESKIIKRRYIDGMKLEDIADEIGYSDSYVRKKHTEIKKIMKYLDKNSVST</sequence>
<dbReference type="InterPro" id="IPR013324">
    <property type="entry name" value="RNA_pol_sigma_r3/r4-like"/>
</dbReference>
<dbReference type="Proteomes" id="UP000521358">
    <property type="component" value="Unassembled WGS sequence"/>
</dbReference>
<evidence type="ECO:0000313" key="3">
    <source>
        <dbReference type="Proteomes" id="UP000521358"/>
    </source>
</evidence>
<dbReference type="EMBL" id="JAAVMB010000001">
    <property type="protein sequence ID" value="NKC66770.1"/>
    <property type="molecule type" value="Genomic_DNA"/>
</dbReference>
<evidence type="ECO:0000313" key="2">
    <source>
        <dbReference type="EMBL" id="NKC66770.1"/>
    </source>
</evidence>
<name>A0A7X6D6U3_9ENTE</name>
<dbReference type="RefSeq" id="WP_167806106.1">
    <property type="nucleotide sequence ID" value="NZ_CP081461.1"/>
</dbReference>
<keyword evidence="1" id="KW-0175">Coiled coil</keyword>
<reference evidence="2 3" key="1">
    <citation type="submission" date="2020-03" db="EMBL/GenBank/DDBJ databases">
        <title>Bacterial samples isolated from urine from healthy bovine heifers (Gyr breed).</title>
        <authorList>
            <person name="Giannattasio-Ferraz S."/>
            <person name="Maskeri L."/>
            <person name="Penido A."/>
            <person name="Barbosa-Stancioli E.F."/>
            <person name="Putonti C."/>
        </authorList>
    </citation>
    <scope>NUCLEOTIDE SEQUENCE [LARGE SCALE GENOMIC DNA]</scope>
    <source>
        <strain evidence="2 3">UFMG-H7</strain>
    </source>
</reference>
<comment type="caution">
    <text evidence="2">The sequence shown here is derived from an EMBL/GenBank/DDBJ whole genome shotgun (WGS) entry which is preliminary data.</text>
</comment>
<dbReference type="AlphaFoldDB" id="A0A7X6D6U3"/>
<dbReference type="Gene3D" id="1.20.140.160">
    <property type="match status" value="1"/>
</dbReference>
<organism evidence="2 3">
    <name type="scientific">Vagococcus fluvialis</name>
    <dbReference type="NCBI Taxonomy" id="2738"/>
    <lineage>
        <taxon>Bacteria</taxon>
        <taxon>Bacillati</taxon>
        <taxon>Bacillota</taxon>
        <taxon>Bacilli</taxon>
        <taxon>Lactobacillales</taxon>
        <taxon>Enterococcaceae</taxon>
        <taxon>Vagococcus</taxon>
    </lineage>
</organism>
<feature type="coiled-coil region" evidence="1">
    <location>
        <begin position="42"/>
        <end position="79"/>
    </location>
</feature>
<accession>A0A7X6D6U3</accession>
<protein>
    <recommendedName>
        <fullName evidence="4">RNA polymerase sigma-70 region 4 domain-containing protein</fullName>
    </recommendedName>
</protein>